<organism evidence="3 4">
    <name type="scientific">Brevundimonas vitisensis</name>
    <dbReference type="NCBI Taxonomy" id="2800818"/>
    <lineage>
        <taxon>Bacteria</taxon>
        <taxon>Pseudomonadati</taxon>
        <taxon>Pseudomonadota</taxon>
        <taxon>Alphaproteobacteria</taxon>
        <taxon>Caulobacterales</taxon>
        <taxon>Caulobacteraceae</taxon>
        <taxon>Brevundimonas</taxon>
    </lineage>
</organism>
<dbReference type="Gene3D" id="1.10.260.40">
    <property type="entry name" value="lambda repressor-like DNA-binding domains"/>
    <property type="match status" value="1"/>
</dbReference>
<name>A0ABX7BR89_9CAUL</name>
<feature type="domain" description="HTH cro/C1-type" evidence="2">
    <location>
        <begin position="9"/>
        <end position="63"/>
    </location>
</feature>
<evidence type="ECO:0000259" key="2">
    <source>
        <dbReference type="PROSITE" id="PS50943"/>
    </source>
</evidence>
<dbReference type="InterPro" id="IPR010982">
    <property type="entry name" value="Lambda_DNA-bd_dom_sf"/>
</dbReference>
<keyword evidence="4" id="KW-1185">Reference proteome</keyword>
<protein>
    <submittedName>
        <fullName evidence="3">Helix-turn-helix transcriptional regulator</fullName>
    </submittedName>
</protein>
<dbReference type="PANTHER" id="PTHR46797:SF1">
    <property type="entry name" value="METHYLPHOSPHONATE SYNTHASE"/>
    <property type="match status" value="1"/>
</dbReference>
<accession>A0ABX7BR89</accession>
<dbReference type="CDD" id="cd00093">
    <property type="entry name" value="HTH_XRE"/>
    <property type="match status" value="1"/>
</dbReference>
<sequence>MDAFVGARIALRRSALGLSQTALATRLGISFQQVQKYERGTNRISASRLHAVADVLGMPITAFFPQTEGANSQDTIDPDWPAGLRFMSATAEGQAVAASFPLITDRALRQAVATIVQALAAPAS</sequence>
<dbReference type="EMBL" id="CP067977">
    <property type="protein sequence ID" value="QQQ20090.1"/>
    <property type="molecule type" value="Genomic_DNA"/>
</dbReference>
<evidence type="ECO:0000313" key="3">
    <source>
        <dbReference type="EMBL" id="QQQ20090.1"/>
    </source>
</evidence>
<dbReference type="Pfam" id="PF01381">
    <property type="entry name" value="HTH_3"/>
    <property type="match status" value="1"/>
</dbReference>
<keyword evidence="1" id="KW-0238">DNA-binding</keyword>
<dbReference type="InterPro" id="IPR050807">
    <property type="entry name" value="TransReg_Diox_bact_type"/>
</dbReference>
<gene>
    <name evidence="3" type="ORF">JIP62_09910</name>
</gene>
<dbReference type="SUPFAM" id="SSF47413">
    <property type="entry name" value="lambda repressor-like DNA-binding domains"/>
    <property type="match status" value="1"/>
</dbReference>
<dbReference type="PANTHER" id="PTHR46797">
    <property type="entry name" value="HTH-TYPE TRANSCRIPTIONAL REGULATOR"/>
    <property type="match status" value="1"/>
</dbReference>
<evidence type="ECO:0000256" key="1">
    <source>
        <dbReference type="ARBA" id="ARBA00023125"/>
    </source>
</evidence>
<dbReference type="InterPro" id="IPR001387">
    <property type="entry name" value="Cro/C1-type_HTH"/>
</dbReference>
<dbReference type="Proteomes" id="UP000595448">
    <property type="component" value="Chromosome"/>
</dbReference>
<evidence type="ECO:0000313" key="4">
    <source>
        <dbReference type="Proteomes" id="UP000595448"/>
    </source>
</evidence>
<dbReference type="SMART" id="SM00530">
    <property type="entry name" value="HTH_XRE"/>
    <property type="match status" value="1"/>
</dbReference>
<reference evidence="3 4" key="1">
    <citation type="submission" date="2021-01" db="EMBL/GenBank/DDBJ databases">
        <title>Brevundimonas vitis sp. nov., an bacterium isolated from grape (Vitis vinifera).</title>
        <authorList>
            <person name="Jiang L."/>
            <person name="Lee J."/>
        </authorList>
    </citation>
    <scope>NUCLEOTIDE SEQUENCE [LARGE SCALE GENOMIC DNA]</scope>
    <source>
        <strain evidence="3 4">GRTSA-9</strain>
    </source>
</reference>
<proteinExistence type="predicted"/>
<dbReference type="PROSITE" id="PS50943">
    <property type="entry name" value="HTH_CROC1"/>
    <property type="match status" value="1"/>
</dbReference>